<dbReference type="Pfam" id="PF00170">
    <property type="entry name" value="bZIP_1"/>
    <property type="match status" value="1"/>
</dbReference>
<evidence type="ECO:0000256" key="3">
    <source>
        <dbReference type="ARBA" id="ARBA00023242"/>
    </source>
</evidence>
<dbReference type="GO" id="GO:0033554">
    <property type="term" value="P:cellular response to stress"/>
    <property type="evidence" value="ECO:0007669"/>
    <property type="project" value="UniProtKB-ARBA"/>
</dbReference>
<feature type="compositionally biased region" description="Basic and acidic residues" evidence="4">
    <location>
        <begin position="148"/>
        <end position="175"/>
    </location>
</feature>
<dbReference type="PROSITE" id="PS00036">
    <property type="entry name" value="BZIP_BASIC"/>
    <property type="match status" value="1"/>
</dbReference>
<feature type="region of interest" description="Disordered" evidence="4">
    <location>
        <begin position="409"/>
        <end position="468"/>
    </location>
</feature>
<evidence type="ECO:0000259" key="5">
    <source>
        <dbReference type="PROSITE" id="PS50217"/>
    </source>
</evidence>
<feature type="compositionally biased region" description="Polar residues" evidence="4">
    <location>
        <begin position="369"/>
        <end position="383"/>
    </location>
</feature>
<feature type="region of interest" description="Disordered" evidence="4">
    <location>
        <begin position="222"/>
        <end position="268"/>
    </location>
</feature>
<dbReference type="SMART" id="SM00338">
    <property type="entry name" value="BRLZ"/>
    <property type="match status" value="1"/>
</dbReference>
<feature type="compositionally biased region" description="Basic and acidic residues" evidence="4">
    <location>
        <begin position="103"/>
        <end position="124"/>
    </location>
</feature>
<dbReference type="Proteomes" id="UP000186601">
    <property type="component" value="Unassembled WGS sequence"/>
</dbReference>
<dbReference type="GO" id="GO:0090575">
    <property type="term" value="C:RNA polymerase II transcription regulator complex"/>
    <property type="evidence" value="ECO:0007669"/>
    <property type="project" value="TreeGrafter"/>
</dbReference>
<dbReference type="OrthoDB" id="2593073at2759"/>
<feature type="region of interest" description="Disordered" evidence="4">
    <location>
        <begin position="37"/>
        <end position="175"/>
    </location>
</feature>
<evidence type="ECO:0000256" key="1">
    <source>
        <dbReference type="ARBA" id="ARBA00004123"/>
    </source>
</evidence>
<feature type="domain" description="BZIP" evidence="5">
    <location>
        <begin position="149"/>
        <end position="212"/>
    </location>
</feature>
<name>A0A2R6P1C8_9APHY</name>
<dbReference type="InterPro" id="IPR046347">
    <property type="entry name" value="bZIP_sf"/>
</dbReference>
<evidence type="ECO:0000256" key="4">
    <source>
        <dbReference type="SAM" id="MobiDB-lite"/>
    </source>
</evidence>
<dbReference type="CDD" id="cd14688">
    <property type="entry name" value="bZIP_YAP"/>
    <property type="match status" value="1"/>
</dbReference>
<dbReference type="GO" id="GO:0001228">
    <property type="term" value="F:DNA-binding transcription activator activity, RNA polymerase II-specific"/>
    <property type="evidence" value="ECO:0007669"/>
    <property type="project" value="TreeGrafter"/>
</dbReference>
<dbReference type="InterPro" id="IPR004827">
    <property type="entry name" value="bZIP"/>
</dbReference>
<dbReference type="GO" id="GO:0005737">
    <property type="term" value="C:cytoplasm"/>
    <property type="evidence" value="ECO:0007669"/>
    <property type="project" value="UniProtKB-SubCell"/>
</dbReference>
<dbReference type="InterPro" id="IPR050936">
    <property type="entry name" value="AP-1-like"/>
</dbReference>
<dbReference type="PANTHER" id="PTHR40621:SF6">
    <property type="entry name" value="AP-1-LIKE TRANSCRIPTION FACTOR YAP1-RELATED"/>
    <property type="match status" value="1"/>
</dbReference>
<feature type="compositionally biased region" description="Low complexity" evidence="4">
    <location>
        <begin position="409"/>
        <end position="448"/>
    </location>
</feature>
<dbReference type="Gene3D" id="1.20.5.170">
    <property type="match status" value="1"/>
</dbReference>
<protein>
    <recommendedName>
        <fullName evidence="5">BZIP domain-containing protein</fullName>
    </recommendedName>
</protein>
<sequence length="632" mass="68594">MESFVGLDNFWDLSQHPTTFSTLGDDDFLALLQKQFPTNNPFEIPPPDGIDPLNVNSILPNPTPPSTDSSPSPPSVNQEPAMSRRHSGVFSTTPVASDPSEDPTLKRKASDESMADEPTHKTAHTDSIGRNPSSGPHRRKSSGNPQQDETRLLKRKEQNRAAQRAFRERKEKHVKDLEDKVAALEAKHQLAESENDNLRDLLSRLQSENMALKQAAFTFTVPKPNGAPSNSFPQQQSNGFFSTPGASTSSAASSVGSPAHMSMPQQHQQPQPFDFNFGSLIPFDPASLNMIDEPTATDGAMNMDFGFGQPNGLSPYKTIASNPMYMSFAEPMPYDLSPPPIHPLMQQSPTSLESQQSTPIEQLRMTPFDWNTNSPPTSGTNGMDSLDQLFSVGYNGAQSPVDFSALLRSPPSSVSPVSHQSLRSNSVSISSGSPASSASIASSPLSNPQPNGFAQHPPGQSTDGCPRTKEDVSKMIQQLGTSTFVQNPLESPRQQQQNGAFFQNQHQAQNGDGHIDACPKFTKESLLATISRQAPDETVGPNGGFVRKMSDGNGSVVMCKGSSFPKTEKSERNIEVLAAWRSITSNPQFKNVDINELCSEFTKKARCDGTKVVLEPEGVSDIIESLSVNKRQ</sequence>
<proteinExistence type="predicted"/>
<dbReference type="AlphaFoldDB" id="A0A2R6P1C8"/>
<dbReference type="Gene3D" id="1.10.238.100">
    <property type="entry name" value="YAP1 redox domain. Chain B"/>
    <property type="match status" value="1"/>
</dbReference>
<dbReference type="SUPFAM" id="SSF111430">
    <property type="entry name" value="YAP1 redox domain"/>
    <property type="match status" value="1"/>
</dbReference>
<evidence type="ECO:0000313" key="7">
    <source>
        <dbReference type="Proteomes" id="UP000186601"/>
    </source>
</evidence>
<dbReference type="PROSITE" id="PS50217">
    <property type="entry name" value="BZIP"/>
    <property type="match status" value="1"/>
</dbReference>
<dbReference type="InterPro" id="IPR023167">
    <property type="entry name" value="Yap1_redox_dom_sf"/>
</dbReference>
<dbReference type="Pfam" id="PF08601">
    <property type="entry name" value="PAP1"/>
    <property type="match status" value="1"/>
</dbReference>
<feature type="compositionally biased region" description="Polar residues" evidence="4">
    <location>
        <begin position="227"/>
        <end position="241"/>
    </location>
</feature>
<dbReference type="SUPFAM" id="SSF57959">
    <property type="entry name" value="Leucine zipper domain"/>
    <property type="match status" value="1"/>
</dbReference>
<comment type="subcellular location">
    <subcellularLocation>
        <location evidence="2">Cytoplasm</location>
    </subcellularLocation>
    <subcellularLocation>
        <location evidence="1">Nucleus</location>
    </subcellularLocation>
</comment>
<dbReference type="GO" id="GO:0000976">
    <property type="term" value="F:transcription cis-regulatory region binding"/>
    <property type="evidence" value="ECO:0007669"/>
    <property type="project" value="InterPro"/>
</dbReference>
<comment type="caution">
    <text evidence="6">The sequence shown here is derived from an EMBL/GenBank/DDBJ whole genome shotgun (WGS) entry which is preliminary data.</text>
</comment>
<dbReference type="InterPro" id="IPR013910">
    <property type="entry name" value="TF_PAP1"/>
</dbReference>
<feature type="compositionally biased region" description="Low complexity" evidence="4">
    <location>
        <begin position="242"/>
        <end position="268"/>
    </location>
</feature>
<accession>A0A2R6P1C8</accession>
<dbReference type="EMBL" id="MLYV02000563">
    <property type="protein sequence ID" value="PSR83268.1"/>
    <property type="molecule type" value="Genomic_DNA"/>
</dbReference>
<organism evidence="6 7">
    <name type="scientific">Hermanssonia centrifuga</name>
    <dbReference type="NCBI Taxonomy" id="98765"/>
    <lineage>
        <taxon>Eukaryota</taxon>
        <taxon>Fungi</taxon>
        <taxon>Dikarya</taxon>
        <taxon>Basidiomycota</taxon>
        <taxon>Agaricomycotina</taxon>
        <taxon>Agaricomycetes</taxon>
        <taxon>Polyporales</taxon>
        <taxon>Meruliaceae</taxon>
        <taxon>Hermanssonia</taxon>
    </lineage>
</organism>
<evidence type="ECO:0000313" key="6">
    <source>
        <dbReference type="EMBL" id="PSR83268.1"/>
    </source>
</evidence>
<gene>
    <name evidence="6" type="ORF">PHLCEN_2v5772</name>
</gene>
<dbReference type="STRING" id="98765.A0A2R6P1C8"/>
<keyword evidence="3" id="KW-0539">Nucleus</keyword>
<feature type="region of interest" description="Disordered" evidence="4">
    <location>
        <begin position="366"/>
        <end position="385"/>
    </location>
</feature>
<evidence type="ECO:0000256" key="2">
    <source>
        <dbReference type="ARBA" id="ARBA00004496"/>
    </source>
</evidence>
<dbReference type="PANTHER" id="PTHR40621">
    <property type="entry name" value="TRANSCRIPTION FACTOR KAPC-RELATED"/>
    <property type="match status" value="1"/>
</dbReference>
<reference evidence="6 7" key="1">
    <citation type="submission" date="2018-02" db="EMBL/GenBank/DDBJ databases">
        <title>Genome sequence of the basidiomycete white-rot fungus Phlebia centrifuga.</title>
        <authorList>
            <person name="Granchi Z."/>
            <person name="Peng M."/>
            <person name="de Vries R.P."/>
            <person name="Hilden K."/>
            <person name="Makela M.R."/>
            <person name="Grigoriev I."/>
            <person name="Riley R."/>
        </authorList>
    </citation>
    <scope>NUCLEOTIDE SEQUENCE [LARGE SCALE GENOMIC DNA]</scope>
    <source>
        <strain evidence="6 7">FBCC195</strain>
    </source>
</reference>
<keyword evidence="7" id="KW-1185">Reference proteome</keyword>